<dbReference type="CDD" id="cd02120">
    <property type="entry name" value="PA_subtilisin_like"/>
    <property type="match status" value="1"/>
</dbReference>
<dbReference type="PRINTS" id="PR00723">
    <property type="entry name" value="SUBTILISIN"/>
</dbReference>
<keyword evidence="13" id="KW-1185">Reference proteome</keyword>
<dbReference type="PROSITE" id="PS51892">
    <property type="entry name" value="SUBTILASE"/>
    <property type="match status" value="1"/>
</dbReference>
<dbReference type="InterPro" id="IPR015500">
    <property type="entry name" value="Peptidase_S8_subtilisin-rel"/>
</dbReference>
<comment type="caution">
    <text evidence="12">The sequence shown here is derived from an EMBL/GenBank/DDBJ whole genome shotgun (WGS) entry which is preliminary data.</text>
</comment>
<dbReference type="EMBL" id="VOIH02000002">
    <property type="protein sequence ID" value="KAF3454632.1"/>
    <property type="molecule type" value="Genomic_DNA"/>
</dbReference>
<evidence type="ECO:0000256" key="4">
    <source>
        <dbReference type="ARBA" id="ARBA00022670"/>
    </source>
</evidence>
<dbReference type="InterPro" id="IPR045051">
    <property type="entry name" value="SBT"/>
</dbReference>
<dbReference type="Proteomes" id="UP000796880">
    <property type="component" value="Unassembled WGS sequence"/>
</dbReference>
<dbReference type="Pfam" id="PF00082">
    <property type="entry name" value="Peptidase_S8"/>
    <property type="match status" value="1"/>
</dbReference>
<feature type="domain" description="Subtilisin-like protease fibronectin type-III" evidence="11">
    <location>
        <begin position="534"/>
        <end position="632"/>
    </location>
</feature>
<dbReference type="InterPro" id="IPR000209">
    <property type="entry name" value="Peptidase_S8/S53_dom"/>
</dbReference>
<feature type="active site" description="Charge relay system" evidence="8 9">
    <location>
        <position position="428"/>
    </location>
</feature>
<comment type="subcellular location">
    <subcellularLocation>
        <location evidence="1">Secreted</location>
    </subcellularLocation>
</comment>
<dbReference type="Gene3D" id="3.50.30.30">
    <property type="match status" value="1"/>
</dbReference>
<accession>A0A8K0HKY7</accession>
<dbReference type="GO" id="GO:0006508">
    <property type="term" value="P:proteolysis"/>
    <property type="evidence" value="ECO:0007669"/>
    <property type="project" value="UniProtKB-KW"/>
</dbReference>
<keyword evidence="3" id="KW-0964">Secreted</keyword>
<evidence type="ECO:0000256" key="9">
    <source>
        <dbReference type="PROSITE-ProRule" id="PRU01240"/>
    </source>
</evidence>
<dbReference type="InterPro" id="IPR034197">
    <property type="entry name" value="Peptidases_S8_3"/>
</dbReference>
<dbReference type="InterPro" id="IPR023828">
    <property type="entry name" value="Peptidase_S8_Ser-AS"/>
</dbReference>
<dbReference type="OrthoDB" id="4803627at2759"/>
<gene>
    <name evidence="12" type="ORF">FNV43_RR05080</name>
</gene>
<keyword evidence="4 9" id="KW-0645">Protease</keyword>
<feature type="active site" description="Charge relay system" evidence="8 9">
    <location>
        <position position="106"/>
    </location>
</feature>
<dbReference type="InterPro" id="IPR036852">
    <property type="entry name" value="Peptidase_S8/S53_dom_sf"/>
</dbReference>
<evidence type="ECO:0000256" key="3">
    <source>
        <dbReference type="ARBA" id="ARBA00022525"/>
    </source>
</evidence>
<dbReference type="PANTHER" id="PTHR10795">
    <property type="entry name" value="PROPROTEIN CONVERTASE SUBTILISIN/KEXIN"/>
    <property type="match status" value="1"/>
</dbReference>
<dbReference type="AlphaFoldDB" id="A0A8K0HKY7"/>
<evidence type="ECO:0000256" key="6">
    <source>
        <dbReference type="ARBA" id="ARBA00022801"/>
    </source>
</evidence>
<dbReference type="Pfam" id="PF17766">
    <property type="entry name" value="fn3_6"/>
    <property type="match status" value="1"/>
</dbReference>
<dbReference type="Gene3D" id="2.60.40.2310">
    <property type="match status" value="1"/>
</dbReference>
<dbReference type="GO" id="GO:0005576">
    <property type="term" value="C:extracellular region"/>
    <property type="evidence" value="ECO:0007669"/>
    <property type="project" value="UniProtKB-SubCell"/>
</dbReference>
<keyword evidence="6 9" id="KW-0378">Hydrolase</keyword>
<evidence type="ECO:0000256" key="1">
    <source>
        <dbReference type="ARBA" id="ARBA00004613"/>
    </source>
</evidence>
<feature type="domain" description="Peptidase S8/S53" evidence="10">
    <location>
        <begin position="38"/>
        <end position="477"/>
    </location>
</feature>
<keyword evidence="7 9" id="KW-0720">Serine protease</keyword>
<sequence>MKEVVSVFPSGNLQLQTTRSWDFIGLHQKAKRNPTVESDVIVGVLDTGVWPESDSFSDEGYGHPPKKWKGACKGGDDFKCNNKIIGARFYQASPTLNVTARDTIGHGSHTASTAAGNSVNDASFFGIAKGTARGGVPSARIAAYKVCDEGGCLAESVLAGFDDAIADGVDIITISVGAEFASEYDQDAIAIGAFHGLKKGVLTVNSAGNYGPTAGSVASVAPWMISVAASSTDRKIVDKVVLGNGQTLLGNSINSFKLNGTSFPLVYGKDVAKSGCSVNDTNNCDILCINETALKGKILLCDKLPIPDALDLVFATVYKSSVPDTSFVEAVPSSGLSPKEYATVQTYFNSTKNPHGTISKSESITDAAAPRVASFSSRGPNSITPDVLKPDITAPGIDILAAFSPVASPSSTNIDTRSVKYNLVSGTSMSCPHVAGAAAYVKTFHPDWSPSAIKSSLMTTAWFMHATQSSESEFGYGAGHINPVKAIDPGLVYETSRDDYINFLCGDSYGEARIRLVTGDNRTTCPKAFPEPKDLNYPSFAHRVDQNGSFTVEFHRRVKNVGLANSTYKAEVIPNPKLDVKVVPEVLSFKSLNEERTFNVTVEGGALTLGATLSSSIVWSDGTHSVRSPIVIYTSILS</sequence>
<evidence type="ECO:0000256" key="5">
    <source>
        <dbReference type="ARBA" id="ARBA00022729"/>
    </source>
</evidence>
<reference evidence="12" key="1">
    <citation type="submission" date="2020-03" db="EMBL/GenBank/DDBJ databases">
        <title>A high-quality chromosome-level genome assembly of a woody plant with both climbing and erect habits, Rhamnella rubrinervis.</title>
        <authorList>
            <person name="Lu Z."/>
            <person name="Yang Y."/>
            <person name="Zhu X."/>
            <person name="Sun Y."/>
        </authorList>
    </citation>
    <scope>NUCLEOTIDE SEQUENCE</scope>
    <source>
        <strain evidence="12">BYM</strain>
        <tissue evidence="12">Leaf</tissue>
    </source>
</reference>
<dbReference type="CDD" id="cd04852">
    <property type="entry name" value="Peptidases_S8_3"/>
    <property type="match status" value="1"/>
</dbReference>
<dbReference type="Gene3D" id="3.40.50.200">
    <property type="entry name" value="Peptidase S8/S53 domain"/>
    <property type="match status" value="1"/>
</dbReference>
<evidence type="ECO:0000259" key="10">
    <source>
        <dbReference type="Pfam" id="PF00082"/>
    </source>
</evidence>
<evidence type="ECO:0000313" key="12">
    <source>
        <dbReference type="EMBL" id="KAF3454632.1"/>
    </source>
</evidence>
<evidence type="ECO:0000256" key="8">
    <source>
        <dbReference type="PIRSR" id="PIRSR615500-1"/>
    </source>
</evidence>
<dbReference type="PROSITE" id="PS00138">
    <property type="entry name" value="SUBTILASE_SER"/>
    <property type="match status" value="1"/>
</dbReference>
<name>A0A8K0HKY7_9ROSA</name>
<keyword evidence="5" id="KW-0732">Signal</keyword>
<feature type="active site" description="Charge relay system" evidence="8 9">
    <location>
        <position position="46"/>
    </location>
</feature>
<evidence type="ECO:0000256" key="2">
    <source>
        <dbReference type="ARBA" id="ARBA00011073"/>
    </source>
</evidence>
<dbReference type="SUPFAM" id="SSF52743">
    <property type="entry name" value="Subtilisin-like"/>
    <property type="match status" value="1"/>
</dbReference>
<organism evidence="12 13">
    <name type="scientific">Rhamnella rubrinervis</name>
    <dbReference type="NCBI Taxonomy" id="2594499"/>
    <lineage>
        <taxon>Eukaryota</taxon>
        <taxon>Viridiplantae</taxon>
        <taxon>Streptophyta</taxon>
        <taxon>Embryophyta</taxon>
        <taxon>Tracheophyta</taxon>
        <taxon>Spermatophyta</taxon>
        <taxon>Magnoliopsida</taxon>
        <taxon>eudicotyledons</taxon>
        <taxon>Gunneridae</taxon>
        <taxon>Pentapetalae</taxon>
        <taxon>rosids</taxon>
        <taxon>fabids</taxon>
        <taxon>Rosales</taxon>
        <taxon>Rhamnaceae</taxon>
        <taxon>rhamnoid group</taxon>
        <taxon>Rhamneae</taxon>
        <taxon>Rhamnella</taxon>
    </lineage>
</organism>
<evidence type="ECO:0000256" key="7">
    <source>
        <dbReference type="ARBA" id="ARBA00022825"/>
    </source>
</evidence>
<comment type="similarity">
    <text evidence="2 9">Belongs to the peptidase S8 family.</text>
</comment>
<dbReference type="InterPro" id="IPR041469">
    <property type="entry name" value="Subtilisin-like_FN3"/>
</dbReference>
<proteinExistence type="inferred from homology"/>
<dbReference type="GO" id="GO:0004252">
    <property type="term" value="F:serine-type endopeptidase activity"/>
    <property type="evidence" value="ECO:0007669"/>
    <property type="project" value="UniProtKB-UniRule"/>
</dbReference>
<evidence type="ECO:0000313" key="13">
    <source>
        <dbReference type="Proteomes" id="UP000796880"/>
    </source>
</evidence>
<evidence type="ECO:0000259" key="11">
    <source>
        <dbReference type="Pfam" id="PF17766"/>
    </source>
</evidence>
<protein>
    <submittedName>
        <fullName evidence="12">Uncharacterized protein</fullName>
    </submittedName>
</protein>